<dbReference type="Proteomes" id="UP000261640">
    <property type="component" value="Unplaced"/>
</dbReference>
<organism evidence="1 2">
    <name type="scientific">Mastacembelus armatus</name>
    <name type="common">zig-zag eel</name>
    <dbReference type="NCBI Taxonomy" id="205130"/>
    <lineage>
        <taxon>Eukaryota</taxon>
        <taxon>Metazoa</taxon>
        <taxon>Chordata</taxon>
        <taxon>Craniata</taxon>
        <taxon>Vertebrata</taxon>
        <taxon>Euteleostomi</taxon>
        <taxon>Actinopterygii</taxon>
        <taxon>Neopterygii</taxon>
        <taxon>Teleostei</taxon>
        <taxon>Neoteleostei</taxon>
        <taxon>Acanthomorphata</taxon>
        <taxon>Anabantaria</taxon>
        <taxon>Synbranchiformes</taxon>
        <taxon>Mastacembelidae</taxon>
        <taxon>Mastacembelus</taxon>
    </lineage>
</organism>
<reference evidence="1" key="2">
    <citation type="submission" date="2025-09" db="UniProtKB">
        <authorList>
            <consortium name="Ensembl"/>
        </authorList>
    </citation>
    <scope>IDENTIFICATION</scope>
</reference>
<evidence type="ECO:0000313" key="2">
    <source>
        <dbReference type="Proteomes" id="UP000261640"/>
    </source>
</evidence>
<reference evidence="1" key="1">
    <citation type="submission" date="2025-08" db="UniProtKB">
        <authorList>
            <consortium name="Ensembl"/>
        </authorList>
    </citation>
    <scope>IDENTIFICATION</scope>
</reference>
<protein>
    <submittedName>
        <fullName evidence="1">Adenosine deaminase 2a</fullName>
    </submittedName>
</protein>
<evidence type="ECO:0000313" key="1">
    <source>
        <dbReference type="Ensembl" id="ENSMAMP00000067154.1"/>
    </source>
</evidence>
<keyword evidence="2" id="KW-1185">Reference proteome</keyword>
<dbReference type="AlphaFoldDB" id="A0A7N8YKY4"/>
<dbReference type="GeneTree" id="ENSGT00950000183113"/>
<accession>A0A7N8YKY4</accession>
<sequence>MDSLLRNIYELDGSTHDTAWTLKTYQEVTRIIFTVHRWAVRTKADPCGTSEMPCHCQLREESRFLSFSMLERQVSSTPPDL</sequence>
<proteinExistence type="predicted"/>
<name>A0A7N8YKY4_9TELE</name>
<dbReference type="Ensembl" id="ENSMAMT00000037514.1">
    <property type="protein sequence ID" value="ENSMAMP00000067154.1"/>
    <property type="gene ID" value="ENSMAMG00000017934.2"/>
</dbReference>